<dbReference type="SUPFAM" id="SSF52200">
    <property type="entry name" value="Toll/Interleukin receptor TIR domain"/>
    <property type="match status" value="1"/>
</dbReference>
<dbReference type="SMART" id="SM00255">
    <property type="entry name" value="TIR"/>
    <property type="match status" value="1"/>
</dbReference>
<dbReference type="RefSeq" id="XP_038045873.1">
    <property type="nucleotide sequence ID" value="XM_038189945.1"/>
</dbReference>
<dbReference type="OrthoDB" id="10037120at2759"/>
<keyword evidence="4" id="KW-1185">Reference proteome</keyword>
<dbReference type="PROSITE" id="PS50104">
    <property type="entry name" value="TIR"/>
    <property type="match status" value="1"/>
</dbReference>
<dbReference type="PANTHER" id="PTHR16253:SF0">
    <property type="entry name" value="TETRATRICOPEPTIDE REPEAT PROTEIN 22"/>
    <property type="match status" value="1"/>
</dbReference>
<dbReference type="GeneID" id="119720304"/>
<dbReference type="Gene3D" id="3.40.50.10140">
    <property type="entry name" value="Toll/interleukin-1 receptor homology (TIR) domain"/>
    <property type="match status" value="1"/>
</dbReference>
<evidence type="ECO:0000313" key="3">
    <source>
        <dbReference type="EnsemblMetazoa" id="XP_038045873.1"/>
    </source>
</evidence>
<organism evidence="3 4">
    <name type="scientific">Patiria miniata</name>
    <name type="common">Bat star</name>
    <name type="synonym">Asterina miniata</name>
    <dbReference type="NCBI Taxonomy" id="46514"/>
    <lineage>
        <taxon>Eukaryota</taxon>
        <taxon>Metazoa</taxon>
        <taxon>Echinodermata</taxon>
        <taxon>Eleutherozoa</taxon>
        <taxon>Asterozoa</taxon>
        <taxon>Asteroidea</taxon>
        <taxon>Valvatacea</taxon>
        <taxon>Valvatida</taxon>
        <taxon>Asterinidae</taxon>
        <taxon>Patiria</taxon>
    </lineage>
</organism>
<dbReference type="AlphaFoldDB" id="A0A913Z224"/>
<protein>
    <recommendedName>
        <fullName evidence="2">TIR domain-containing protein</fullName>
    </recommendedName>
</protein>
<dbReference type="InterPro" id="IPR035897">
    <property type="entry name" value="Toll_tir_struct_dom_sf"/>
</dbReference>
<proteinExistence type="predicted"/>
<dbReference type="EnsemblMetazoa" id="XM_038189945.1">
    <property type="protein sequence ID" value="XP_038045873.1"/>
    <property type="gene ID" value="LOC119720304"/>
</dbReference>
<feature type="compositionally biased region" description="Polar residues" evidence="1">
    <location>
        <begin position="145"/>
        <end position="158"/>
    </location>
</feature>
<dbReference type="Pfam" id="PF13676">
    <property type="entry name" value="TIR_2"/>
    <property type="match status" value="1"/>
</dbReference>
<dbReference type="GO" id="GO:0007165">
    <property type="term" value="P:signal transduction"/>
    <property type="evidence" value="ECO:0007669"/>
    <property type="project" value="InterPro"/>
</dbReference>
<dbReference type="InterPro" id="IPR042342">
    <property type="entry name" value="TTC22"/>
</dbReference>
<feature type="compositionally biased region" description="Basic and acidic residues" evidence="1">
    <location>
        <begin position="159"/>
        <end position="168"/>
    </location>
</feature>
<sequence>MVYWLHKATCVCLSTNWTLWQLKTLKQMSEHWGIFVKYCKDNDYERELEVIESAAIDSRDPSRLQHPLSLTHYSDVSQTSERGQNQSFSSASNVGDAACSFGDASSRSHDIQYQRYPHAQRQLSPPVSVEEGSLPPSVTRRQHSLPASSRYVQPTSRAQGEELSDRTGDNINAEYLRESQRASAAPARPIPDKIDRDIQTLSESLSQVDLDGNKEHHIPPDTIHITYSVNLKTGKTQHVATKPSPEEPPTEVASKKHVREALKRPQNNLRLKYDFFVIYSSSASEWVQHRMLEELEESGFKGCIKDRDFELGKPRLQNYSDSIEDSVCVIIVLTRDFETNDNDLRAMYIVLESDRLVIPVLLEDRVMPPVLKPIKHLDATGAVDWPKLASCIEQQVKL</sequence>
<accession>A0A913Z224</accession>
<dbReference type="InterPro" id="IPR000157">
    <property type="entry name" value="TIR_dom"/>
</dbReference>
<feature type="region of interest" description="Disordered" evidence="1">
    <location>
        <begin position="117"/>
        <end position="168"/>
    </location>
</feature>
<feature type="domain" description="TIR" evidence="2">
    <location>
        <begin position="271"/>
        <end position="398"/>
    </location>
</feature>
<evidence type="ECO:0000256" key="1">
    <source>
        <dbReference type="SAM" id="MobiDB-lite"/>
    </source>
</evidence>
<reference evidence="3" key="1">
    <citation type="submission" date="2022-11" db="UniProtKB">
        <authorList>
            <consortium name="EnsemblMetazoa"/>
        </authorList>
    </citation>
    <scope>IDENTIFICATION</scope>
</reference>
<evidence type="ECO:0000259" key="2">
    <source>
        <dbReference type="PROSITE" id="PS50104"/>
    </source>
</evidence>
<dbReference type="Proteomes" id="UP000887568">
    <property type="component" value="Unplaced"/>
</dbReference>
<dbReference type="OMA" id="FAHILEH"/>
<evidence type="ECO:0000313" key="4">
    <source>
        <dbReference type="Proteomes" id="UP000887568"/>
    </source>
</evidence>
<name>A0A913Z224_PATMI</name>
<dbReference type="PANTHER" id="PTHR16253">
    <property type="entry name" value="TETRATRICOPEPTIDE REPEAT PROTEIN 22"/>
    <property type="match status" value="1"/>
</dbReference>